<dbReference type="CDD" id="cd06560">
    <property type="entry name" value="PriL"/>
    <property type="match status" value="1"/>
</dbReference>
<name>X1IPY7_9ZZZZ</name>
<feature type="non-terminal residue" evidence="1">
    <location>
        <position position="187"/>
    </location>
</feature>
<sequence length="187" mass="22484">MEIQTELIYHYPWLPSLNNIFSSIASQDPIEFIKETFEKYPPSEISDRILGLFRAAFENLEQIMEYKVDKLNVHCYLILKIFLYTLNNRVITNRIANLYSKITYNELINESDAYIYDICMDLKLDINYYQLPIKFGINITKDQQEILQTNFRIYFIDYLKLSANLRDDYRRLINNPLSEGYVFIQRR</sequence>
<dbReference type="SUPFAM" id="SSF140914">
    <property type="entry name" value="PriB N-terminal domain-like"/>
    <property type="match status" value="1"/>
</dbReference>
<evidence type="ECO:0000313" key="1">
    <source>
        <dbReference type="EMBL" id="GAH84486.1"/>
    </source>
</evidence>
<accession>X1IPY7</accession>
<dbReference type="EMBL" id="BARU01038420">
    <property type="protein sequence ID" value="GAH84486.1"/>
    <property type="molecule type" value="Genomic_DNA"/>
</dbReference>
<gene>
    <name evidence="1" type="ORF">S03H2_59730</name>
</gene>
<proteinExistence type="predicted"/>
<dbReference type="GO" id="GO:0003899">
    <property type="term" value="F:DNA-directed RNA polymerase activity"/>
    <property type="evidence" value="ECO:0007669"/>
    <property type="project" value="InterPro"/>
</dbReference>
<protein>
    <submittedName>
        <fullName evidence="1">Uncharacterized protein</fullName>
    </submittedName>
</protein>
<dbReference type="InterPro" id="IPR023642">
    <property type="entry name" value="DNA_primase_lsu_PriL"/>
</dbReference>
<comment type="caution">
    <text evidence="1">The sequence shown here is derived from an EMBL/GenBank/DDBJ whole genome shotgun (WGS) entry which is preliminary data.</text>
</comment>
<dbReference type="AlphaFoldDB" id="X1IPY7"/>
<organism evidence="1">
    <name type="scientific">marine sediment metagenome</name>
    <dbReference type="NCBI Taxonomy" id="412755"/>
    <lineage>
        <taxon>unclassified sequences</taxon>
        <taxon>metagenomes</taxon>
        <taxon>ecological metagenomes</taxon>
    </lineage>
</organism>
<reference evidence="1" key="1">
    <citation type="journal article" date="2014" name="Front. Microbiol.">
        <title>High frequency of phylogenetically diverse reductive dehalogenase-homologous genes in deep subseafloor sedimentary metagenomes.</title>
        <authorList>
            <person name="Kawai M."/>
            <person name="Futagami T."/>
            <person name="Toyoda A."/>
            <person name="Takaki Y."/>
            <person name="Nishi S."/>
            <person name="Hori S."/>
            <person name="Arai W."/>
            <person name="Tsubouchi T."/>
            <person name="Morono Y."/>
            <person name="Uchiyama I."/>
            <person name="Ito T."/>
            <person name="Fujiyama A."/>
            <person name="Inagaki F."/>
            <person name="Takami H."/>
        </authorList>
    </citation>
    <scope>NUCLEOTIDE SEQUENCE</scope>
    <source>
        <strain evidence="1">Expedition CK06-06</strain>
    </source>
</reference>